<dbReference type="PANTHER" id="PTHR11649">
    <property type="entry name" value="MSS1/TRME-RELATED GTP-BINDING PROTEIN"/>
    <property type="match status" value="1"/>
</dbReference>
<organism evidence="12 13">
    <name type="scientific">Rickettsiella grylli</name>
    <dbReference type="NCBI Taxonomy" id="59196"/>
    <lineage>
        <taxon>Bacteria</taxon>
        <taxon>Pseudomonadati</taxon>
        <taxon>Pseudomonadota</taxon>
        <taxon>Gammaproteobacteria</taxon>
        <taxon>Legionellales</taxon>
        <taxon>Coxiellaceae</taxon>
        <taxon>Rickettsiella</taxon>
    </lineage>
</organism>
<evidence type="ECO:0000256" key="2">
    <source>
        <dbReference type="ARBA" id="ARBA00009638"/>
    </source>
</evidence>
<evidence type="ECO:0000256" key="3">
    <source>
        <dbReference type="ARBA" id="ARBA00022618"/>
    </source>
</evidence>
<evidence type="ECO:0000256" key="7">
    <source>
        <dbReference type="ARBA" id="ARBA00023134"/>
    </source>
</evidence>
<dbReference type="eggNOG" id="COG0218">
    <property type="taxonomic scope" value="Bacteria"/>
</dbReference>
<keyword evidence="9 10" id="KW-0131">Cell cycle</keyword>
<keyword evidence="4" id="KW-0479">Metal-binding</keyword>
<dbReference type="SUPFAM" id="SSF52540">
    <property type="entry name" value="P-loop containing nucleoside triphosphate hydrolases"/>
    <property type="match status" value="1"/>
</dbReference>
<dbReference type="GO" id="GO:0000917">
    <property type="term" value="P:division septum assembly"/>
    <property type="evidence" value="ECO:0007669"/>
    <property type="project" value="UniProtKB-KW"/>
</dbReference>
<keyword evidence="6" id="KW-0460">Magnesium</keyword>
<reference evidence="12" key="1">
    <citation type="submission" date="2006-04" db="EMBL/GenBank/DDBJ databases">
        <authorList>
            <person name="Seshadri R."/>
            <person name="Federici B.A."/>
        </authorList>
    </citation>
    <scope>NUCLEOTIDE SEQUENCE [LARGE SCALE GENOMIC DNA]</scope>
</reference>
<feature type="domain" description="EngB-type G" evidence="11">
    <location>
        <begin position="25"/>
        <end position="199"/>
    </location>
</feature>
<dbReference type="FunFam" id="3.40.50.300:FF:000098">
    <property type="entry name" value="Probable GTP-binding protein EngB"/>
    <property type="match status" value="1"/>
</dbReference>
<keyword evidence="13" id="KW-1185">Reference proteome</keyword>
<evidence type="ECO:0000256" key="6">
    <source>
        <dbReference type="ARBA" id="ARBA00022842"/>
    </source>
</evidence>
<dbReference type="NCBIfam" id="TIGR03598">
    <property type="entry name" value="GTPase_YsxC"/>
    <property type="match status" value="1"/>
</dbReference>
<dbReference type="GO" id="GO:0005829">
    <property type="term" value="C:cytosol"/>
    <property type="evidence" value="ECO:0007669"/>
    <property type="project" value="TreeGrafter"/>
</dbReference>
<evidence type="ECO:0000256" key="1">
    <source>
        <dbReference type="ARBA" id="ARBA00001946"/>
    </source>
</evidence>
<evidence type="ECO:0000256" key="8">
    <source>
        <dbReference type="ARBA" id="ARBA00023210"/>
    </source>
</evidence>
<dbReference type="InterPro" id="IPR006073">
    <property type="entry name" value="GTP-bd"/>
</dbReference>
<keyword evidence="3 10" id="KW-0132">Cell division</keyword>
<comment type="caution">
    <text evidence="12">The sequence shown here is derived from an EMBL/GenBank/DDBJ whole genome shotgun (WGS) entry which is preliminary data.</text>
</comment>
<dbReference type="OrthoDB" id="9804921at2"/>
<evidence type="ECO:0000256" key="10">
    <source>
        <dbReference type="HAMAP-Rule" id="MF_00321"/>
    </source>
</evidence>
<dbReference type="GO" id="GO:0005525">
    <property type="term" value="F:GTP binding"/>
    <property type="evidence" value="ECO:0007669"/>
    <property type="project" value="UniProtKB-UniRule"/>
</dbReference>
<dbReference type="CDD" id="cd01876">
    <property type="entry name" value="YihA_EngB"/>
    <property type="match status" value="1"/>
</dbReference>
<dbReference type="HAMAP" id="MF_00321">
    <property type="entry name" value="GTPase_EngB"/>
    <property type="match status" value="1"/>
</dbReference>
<gene>
    <name evidence="10 12" type="primary">engB</name>
    <name evidence="12" type="ORF">RICGR_1402</name>
</gene>
<reference evidence="12" key="2">
    <citation type="submission" date="2007-10" db="EMBL/GenBank/DDBJ databases">
        <authorList>
            <person name="Myers G.S."/>
        </authorList>
    </citation>
    <scope>NUCLEOTIDE SEQUENCE [LARGE SCALE GENOMIC DNA]</scope>
</reference>
<comment type="cofactor">
    <cofactor evidence="1">
        <name>Mg(2+)</name>
        <dbReference type="ChEBI" id="CHEBI:18420"/>
    </cofactor>
</comment>
<keyword evidence="7 10" id="KW-0342">GTP-binding</keyword>
<dbReference type="Proteomes" id="UP000054075">
    <property type="component" value="Unassembled WGS sequence"/>
</dbReference>
<evidence type="ECO:0000259" key="11">
    <source>
        <dbReference type="PROSITE" id="PS51706"/>
    </source>
</evidence>
<dbReference type="STRING" id="59196.RICGR_1402"/>
<evidence type="ECO:0000313" key="12">
    <source>
        <dbReference type="EMBL" id="EDP46569.1"/>
    </source>
</evidence>
<dbReference type="InterPro" id="IPR030393">
    <property type="entry name" value="G_ENGB_dom"/>
</dbReference>
<proteinExistence type="inferred from homology"/>
<dbReference type="RefSeq" id="WP_006035543.1">
    <property type="nucleotide sequence ID" value="NZ_AAQJ02000001.1"/>
</dbReference>
<dbReference type="Pfam" id="PF01926">
    <property type="entry name" value="MMR_HSR1"/>
    <property type="match status" value="1"/>
</dbReference>
<dbReference type="InterPro" id="IPR027417">
    <property type="entry name" value="P-loop_NTPase"/>
</dbReference>
<dbReference type="GO" id="GO:0046872">
    <property type="term" value="F:metal ion binding"/>
    <property type="evidence" value="ECO:0007669"/>
    <property type="project" value="UniProtKB-KW"/>
</dbReference>
<sequence>MSSSAFPLTLFLKSVAQLDQLPPDKGAEIAFIGRSNSGKSSAINAITGKKGLAKISKTPGRTQLLNFFQLNENLRLVDLPGYGFAKVSDNRKIDWEKTITHYLKMRKSLKGLIMTMDIRHPLNDRDEVLLAFVSHYHIPTYILLTKADKLTRAQAIHTLRSIRQQLTILNKTCELQIFSAIQSIGLGNARHKILDWLSK</sequence>
<dbReference type="Gene3D" id="3.40.50.300">
    <property type="entry name" value="P-loop containing nucleotide triphosphate hydrolases"/>
    <property type="match status" value="1"/>
</dbReference>
<evidence type="ECO:0000313" key="13">
    <source>
        <dbReference type="Proteomes" id="UP000054075"/>
    </source>
</evidence>
<evidence type="ECO:0000256" key="5">
    <source>
        <dbReference type="ARBA" id="ARBA00022741"/>
    </source>
</evidence>
<evidence type="ECO:0000256" key="9">
    <source>
        <dbReference type="ARBA" id="ARBA00023306"/>
    </source>
</evidence>
<keyword evidence="5 10" id="KW-0547">Nucleotide-binding</keyword>
<comment type="similarity">
    <text evidence="2 10">Belongs to the TRAFAC class TrmE-Era-EngA-EngB-Septin-like GTPase superfamily. EngB GTPase family.</text>
</comment>
<comment type="function">
    <text evidence="10">Necessary for normal cell division and for the maintenance of normal septation.</text>
</comment>
<dbReference type="PROSITE" id="PS51706">
    <property type="entry name" value="G_ENGB"/>
    <property type="match status" value="1"/>
</dbReference>
<name>A8PPZ5_9COXI</name>
<dbReference type="EMBL" id="AAQJ02000001">
    <property type="protein sequence ID" value="EDP46569.1"/>
    <property type="molecule type" value="Genomic_DNA"/>
</dbReference>
<dbReference type="AlphaFoldDB" id="A8PPZ5"/>
<dbReference type="PANTHER" id="PTHR11649:SF13">
    <property type="entry name" value="ENGB-TYPE G DOMAIN-CONTAINING PROTEIN"/>
    <property type="match status" value="1"/>
</dbReference>
<evidence type="ECO:0000256" key="4">
    <source>
        <dbReference type="ARBA" id="ARBA00022723"/>
    </source>
</evidence>
<protein>
    <recommendedName>
        <fullName evidence="10">Probable GTP-binding protein EngB</fullName>
    </recommendedName>
</protein>
<keyword evidence="8 10" id="KW-0717">Septation</keyword>
<dbReference type="InterPro" id="IPR019987">
    <property type="entry name" value="GTP-bd_ribosome_bio_YsxC"/>
</dbReference>
<accession>A8PPZ5</accession>